<evidence type="ECO:0000259" key="2">
    <source>
        <dbReference type="SMART" id="SM00829"/>
    </source>
</evidence>
<dbReference type="SUPFAM" id="SSF50129">
    <property type="entry name" value="GroES-like"/>
    <property type="match status" value="1"/>
</dbReference>
<dbReference type="EMBL" id="PUGF01000014">
    <property type="protein sequence ID" value="PRC92304.1"/>
    <property type="molecule type" value="Genomic_DNA"/>
</dbReference>
<comment type="caution">
    <text evidence="3">The sequence shown here is derived from an EMBL/GenBank/DDBJ whole genome shotgun (WGS) entry which is preliminary data.</text>
</comment>
<accession>A0A2S9GX56</accession>
<dbReference type="InterPro" id="IPR051603">
    <property type="entry name" value="Zinc-ADH_QOR/CCCR"/>
</dbReference>
<feature type="domain" description="Enoyl reductase (ER)" evidence="2">
    <location>
        <begin position="10"/>
        <end position="253"/>
    </location>
</feature>
<dbReference type="PANTHER" id="PTHR44154:SF1">
    <property type="entry name" value="QUINONE OXIDOREDUCTASE"/>
    <property type="match status" value="1"/>
</dbReference>
<dbReference type="Pfam" id="PF08240">
    <property type="entry name" value="ADH_N"/>
    <property type="match status" value="1"/>
</dbReference>
<organism evidence="3 4">
    <name type="scientific">Solimicrobium silvestre</name>
    <dbReference type="NCBI Taxonomy" id="2099400"/>
    <lineage>
        <taxon>Bacteria</taxon>
        <taxon>Pseudomonadati</taxon>
        <taxon>Pseudomonadota</taxon>
        <taxon>Betaproteobacteria</taxon>
        <taxon>Burkholderiales</taxon>
        <taxon>Oxalobacteraceae</taxon>
        <taxon>Solimicrobium</taxon>
    </lineage>
</organism>
<dbReference type="AlphaFoldDB" id="A0A2S9GX56"/>
<dbReference type="SUPFAM" id="SSF51735">
    <property type="entry name" value="NAD(P)-binding Rossmann-fold domains"/>
    <property type="match status" value="1"/>
</dbReference>
<reference evidence="3 4" key="1">
    <citation type="submission" date="2018-02" db="EMBL/GenBank/DDBJ databases">
        <title>Solimicrobium silvestre gen. nov., sp. nov., isolated from alpine forest soil.</title>
        <authorList>
            <person name="Margesin R."/>
            <person name="Albuquerque L."/>
            <person name="Zhang D.-C."/>
            <person name="Froufe H.J.C."/>
            <person name="Severino R."/>
            <person name="Roxo I."/>
            <person name="Egas C."/>
            <person name="Da Costa M.S."/>
        </authorList>
    </citation>
    <scope>NUCLEOTIDE SEQUENCE [LARGE SCALE GENOMIC DNA]</scope>
    <source>
        <strain evidence="3 4">S20-91</strain>
    </source>
</reference>
<keyword evidence="4" id="KW-1185">Reference proteome</keyword>
<protein>
    <submittedName>
        <fullName evidence="3">Zinc-binding dehydrogenase</fullName>
    </submittedName>
</protein>
<dbReference type="OrthoDB" id="9787435at2"/>
<dbReference type="InterPro" id="IPR013154">
    <property type="entry name" value="ADH-like_N"/>
</dbReference>
<dbReference type="Gene3D" id="3.40.50.720">
    <property type="entry name" value="NAD(P)-binding Rossmann-like Domain"/>
    <property type="match status" value="1"/>
</dbReference>
<sequence length="257" mass="27463">MLAVQYQAYGGYEENRVDDLPRPQPVDGEVLLEMRTVDINPLDNTFRSGHFYAATADNLPRIGGQNGVGVVIETKSPAFAVGDRVFVSGKGFGLAADGTWRQFIAMPAAGLKRVPANIDDDHAAAFLAGAGYPIGYLALTEFAHFKPEKTVLAPGIGGAVGMETVQIARRLGASMAIFTASTTHKTELARAAGYEHVIDLSREKLQDGVMRLTNGNLAAGGLQPTIANVFPLSEAADAVRHLIEDRPFDRVLMRANG</sequence>
<dbReference type="InterPro" id="IPR020843">
    <property type="entry name" value="ER"/>
</dbReference>
<dbReference type="InterPro" id="IPR036291">
    <property type="entry name" value="NAD(P)-bd_dom_sf"/>
</dbReference>
<evidence type="ECO:0000313" key="3">
    <source>
        <dbReference type="EMBL" id="PRC92304.1"/>
    </source>
</evidence>
<dbReference type="RefSeq" id="WP_105532713.1">
    <property type="nucleotide sequence ID" value="NZ_PUGF01000014.1"/>
</dbReference>
<proteinExistence type="predicted"/>
<evidence type="ECO:0000313" key="4">
    <source>
        <dbReference type="Proteomes" id="UP000237839"/>
    </source>
</evidence>
<evidence type="ECO:0000256" key="1">
    <source>
        <dbReference type="ARBA" id="ARBA00022857"/>
    </source>
</evidence>
<dbReference type="Proteomes" id="UP000237839">
    <property type="component" value="Unassembled WGS sequence"/>
</dbReference>
<name>A0A2S9GX56_9BURK</name>
<dbReference type="GO" id="GO:0016491">
    <property type="term" value="F:oxidoreductase activity"/>
    <property type="evidence" value="ECO:0007669"/>
    <property type="project" value="InterPro"/>
</dbReference>
<dbReference type="InterPro" id="IPR011032">
    <property type="entry name" value="GroES-like_sf"/>
</dbReference>
<gene>
    <name evidence="3" type="ORF">S2091_2963</name>
</gene>
<dbReference type="Gene3D" id="3.90.180.10">
    <property type="entry name" value="Medium-chain alcohol dehydrogenases, catalytic domain"/>
    <property type="match status" value="1"/>
</dbReference>
<dbReference type="SMART" id="SM00829">
    <property type="entry name" value="PKS_ER"/>
    <property type="match status" value="1"/>
</dbReference>
<keyword evidence="1" id="KW-0521">NADP</keyword>
<dbReference type="PANTHER" id="PTHR44154">
    <property type="entry name" value="QUINONE OXIDOREDUCTASE"/>
    <property type="match status" value="1"/>
</dbReference>